<gene>
    <name evidence="6 8" type="primary">ef1b</name>
    <name evidence="8" type="ORF">NFRAN_0448</name>
</gene>
<dbReference type="KEGG" id="nfn:NFRAN_0448"/>
<reference evidence="8 9" key="1">
    <citation type="submission" date="2019-02" db="EMBL/GenBank/DDBJ databases">
        <authorList>
            <person name="Lehtovirta-Morley E L."/>
        </authorList>
    </citation>
    <scope>NUCLEOTIDE SEQUENCE [LARGE SCALE GENOMIC DNA]</scope>
    <source>
        <strain evidence="8">NFRAN1</strain>
    </source>
</reference>
<feature type="domain" description="Translation elongation factor EF1B beta/delta subunit guanine nucleotide exchange" evidence="7">
    <location>
        <begin position="15"/>
        <end position="100"/>
    </location>
</feature>
<dbReference type="NCBIfam" id="TIGR00489">
    <property type="entry name" value="aEF-1_beta"/>
    <property type="match status" value="1"/>
</dbReference>
<dbReference type="HAMAP" id="MF_00043">
    <property type="entry name" value="EF1_beta"/>
    <property type="match status" value="1"/>
</dbReference>
<evidence type="ECO:0000256" key="6">
    <source>
        <dbReference type="HAMAP-Rule" id="MF_00043"/>
    </source>
</evidence>
<protein>
    <recommendedName>
        <fullName evidence="3 6">Elongation factor 1-beta</fullName>
        <shortName evidence="6">EF-1-beta</shortName>
    </recommendedName>
    <alternativeName>
        <fullName evidence="6">aEF-1beta</fullName>
    </alternativeName>
</protein>
<dbReference type="AlphaFoldDB" id="A0A484I7J8"/>
<accession>A0A484I7J8</accession>
<name>A0A484I7J8_9ARCH</name>
<evidence type="ECO:0000256" key="3">
    <source>
        <dbReference type="ARBA" id="ARBA00017600"/>
    </source>
</evidence>
<dbReference type="CDD" id="cd00292">
    <property type="entry name" value="EF1B"/>
    <property type="match status" value="1"/>
</dbReference>
<dbReference type="PANTHER" id="PTHR39647:SF1">
    <property type="entry name" value="ELONGATION FACTOR 1-BETA"/>
    <property type="match status" value="1"/>
</dbReference>
<dbReference type="NCBIfam" id="NF001670">
    <property type="entry name" value="PRK00435.1"/>
    <property type="match status" value="1"/>
</dbReference>
<dbReference type="InterPro" id="IPR004542">
    <property type="entry name" value="Transl_elong_EF1B_B_arc"/>
</dbReference>
<sequence>MCWVWIRGAIANMTRLVARIKILPADSETDMEVLADTLKKNVPQGMELKAHAKEPIAFGLNALVGDFLLDDAEGEMEKLEESIRKVEGAGEIQVINISRQSVKMK</sequence>
<dbReference type="InterPro" id="IPR014717">
    <property type="entry name" value="Transl_elong_EF1B/ribsomal_bS6"/>
</dbReference>
<evidence type="ECO:0000259" key="7">
    <source>
        <dbReference type="SMART" id="SM00888"/>
    </source>
</evidence>
<dbReference type="Gene3D" id="3.30.70.60">
    <property type="match status" value="1"/>
</dbReference>
<evidence type="ECO:0000256" key="4">
    <source>
        <dbReference type="ARBA" id="ARBA00022768"/>
    </source>
</evidence>
<organism evidence="8 9">
    <name type="scientific">Candidatus Nitrosocosmicus franklandianus</name>
    <dbReference type="NCBI Taxonomy" id="1798806"/>
    <lineage>
        <taxon>Archaea</taxon>
        <taxon>Nitrososphaerota</taxon>
        <taxon>Nitrososphaeria</taxon>
        <taxon>Nitrososphaerales</taxon>
        <taxon>Nitrososphaeraceae</taxon>
        <taxon>Candidatus Nitrosocosmicus</taxon>
    </lineage>
</organism>
<evidence type="ECO:0000313" key="9">
    <source>
        <dbReference type="Proteomes" id="UP000294299"/>
    </source>
</evidence>
<dbReference type="Proteomes" id="UP000294299">
    <property type="component" value="Chromosome NFRAN"/>
</dbReference>
<dbReference type="EMBL" id="LR216287">
    <property type="protein sequence ID" value="VFJ12769.1"/>
    <property type="molecule type" value="Genomic_DNA"/>
</dbReference>
<dbReference type="SUPFAM" id="SSF54984">
    <property type="entry name" value="eEF-1beta-like"/>
    <property type="match status" value="1"/>
</dbReference>
<dbReference type="PANTHER" id="PTHR39647">
    <property type="entry name" value="ELONGATION FACTOR 1-BETA"/>
    <property type="match status" value="1"/>
</dbReference>
<comment type="similarity">
    <text evidence="2 6">Belongs to the EF-1-beta/EF-1-delta family.</text>
</comment>
<dbReference type="SMART" id="SM00888">
    <property type="entry name" value="EF1_GNE"/>
    <property type="match status" value="1"/>
</dbReference>
<evidence type="ECO:0000313" key="8">
    <source>
        <dbReference type="EMBL" id="VFJ12769.1"/>
    </source>
</evidence>
<dbReference type="Pfam" id="PF00736">
    <property type="entry name" value="EF1_GNE"/>
    <property type="match status" value="1"/>
</dbReference>
<keyword evidence="9" id="KW-1185">Reference proteome</keyword>
<evidence type="ECO:0000256" key="5">
    <source>
        <dbReference type="ARBA" id="ARBA00022917"/>
    </source>
</evidence>
<evidence type="ECO:0000256" key="2">
    <source>
        <dbReference type="ARBA" id="ARBA00007411"/>
    </source>
</evidence>
<keyword evidence="4 6" id="KW-0251">Elongation factor</keyword>
<evidence type="ECO:0000256" key="1">
    <source>
        <dbReference type="ARBA" id="ARBA00003815"/>
    </source>
</evidence>
<keyword evidence="5 6" id="KW-0648">Protein biosynthesis</keyword>
<comment type="function">
    <text evidence="1 6">Promotes the exchange of GDP for GTP in EF-1-alpha/GDP, thus allowing the regeneration of EF-1-alpha/GTP that could then be used to form the ternary complex EF-1-alpha/GTP/AAtRNA.</text>
</comment>
<dbReference type="InterPro" id="IPR036219">
    <property type="entry name" value="eEF-1beta-like_sf"/>
</dbReference>
<dbReference type="GO" id="GO:0003746">
    <property type="term" value="F:translation elongation factor activity"/>
    <property type="evidence" value="ECO:0007669"/>
    <property type="project" value="UniProtKB-UniRule"/>
</dbReference>
<proteinExistence type="inferred from homology"/>
<dbReference type="InterPro" id="IPR014038">
    <property type="entry name" value="EF1B_bsu/dsu_GNE"/>
</dbReference>